<reference evidence="3" key="1">
    <citation type="journal article" date="2016" name="Genome Announc.">
        <title>Genome sequences of three species of Hanseniaspora isolated from spontaneous wine fermentations.</title>
        <authorList>
            <person name="Sternes P.R."/>
            <person name="Lee D."/>
            <person name="Kutyna D.R."/>
            <person name="Borneman A.R."/>
        </authorList>
    </citation>
    <scope>NUCLEOTIDE SEQUENCE [LARGE SCALE GENOMIC DNA]</scope>
    <source>
        <strain evidence="3">AWRI3578</strain>
    </source>
</reference>
<dbReference type="AlphaFoldDB" id="A0A1E5R5T2"/>
<keyword evidence="3" id="KW-1185">Reference proteome</keyword>
<dbReference type="PANTHER" id="PTHR40370">
    <property type="entry name" value="EXPRESSED PROTEIN"/>
    <property type="match status" value="1"/>
</dbReference>
<name>A0A1E5R5T2_9ASCO</name>
<dbReference type="EMBL" id="LPNL01000008">
    <property type="protein sequence ID" value="OEJ82264.1"/>
    <property type="molecule type" value="Genomic_DNA"/>
</dbReference>
<evidence type="ECO:0000313" key="3">
    <source>
        <dbReference type="Proteomes" id="UP000095605"/>
    </source>
</evidence>
<protein>
    <recommendedName>
        <fullName evidence="1">DUF3074 domain-containing protein</fullName>
    </recommendedName>
</protein>
<proteinExistence type="predicted"/>
<organism evidence="2 3">
    <name type="scientific">Hanseniaspora opuntiae</name>
    <dbReference type="NCBI Taxonomy" id="211096"/>
    <lineage>
        <taxon>Eukaryota</taxon>
        <taxon>Fungi</taxon>
        <taxon>Dikarya</taxon>
        <taxon>Ascomycota</taxon>
        <taxon>Saccharomycotina</taxon>
        <taxon>Saccharomycetes</taxon>
        <taxon>Saccharomycodales</taxon>
        <taxon>Saccharomycodaceae</taxon>
        <taxon>Hanseniaspora</taxon>
    </lineage>
</organism>
<dbReference type="PANTHER" id="PTHR40370:SF1">
    <property type="entry name" value="DUF3074 DOMAIN-CONTAINING PROTEIN"/>
    <property type="match status" value="1"/>
</dbReference>
<accession>A0A1E5R5T2</accession>
<dbReference type="InterPro" id="IPR024500">
    <property type="entry name" value="DUF3074"/>
</dbReference>
<dbReference type="Proteomes" id="UP000095605">
    <property type="component" value="Unassembled WGS sequence"/>
</dbReference>
<feature type="domain" description="DUF3074" evidence="1">
    <location>
        <begin position="110"/>
        <end position="246"/>
    </location>
</feature>
<dbReference type="SUPFAM" id="SSF55961">
    <property type="entry name" value="Bet v1-like"/>
    <property type="match status" value="1"/>
</dbReference>
<dbReference type="Pfam" id="PF11274">
    <property type="entry name" value="DUF3074"/>
    <property type="match status" value="1"/>
</dbReference>
<feature type="unsure residue" description="I or L" evidence="2">
    <location>
        <position position="177"/>
    </location>
</feature>
<evidence type="ECO:0000313" key="2">
    <source>
        <dbReference type="EMBL" id="OEJ82264.1"/>
    </source>
</evidence>
<evidence type="ECO:0000259" key="1">
    <source>
        <dbReference type="Pfam" id="PF11274"/>
    </source>
</evidence>
<gene>
    <name evidence="2" type="ORF">AWRI3578_g3213</name>
</gene>
<comment type="caution">
    <text evidence="2">The sequence shown here is derived from an EMBL/GenBank/DDBJ whole genome shotgun (WGS) entry which is preliminary data.</text>
</comment>
<dbReference type="OrthoDB" id="6423603at2759"/>
<sequence>MSKTNLCSLLTSNNIFNDIDSLPSNIPLEEVQEFLNIKSWSHSKTFKNNYKTLRTDTYSRYNSVDYWCMRSTSIDNVDEKTFREKFVLNLNGYEYKGNEYMITDEGADYRVLQEQKYIHTIVNTEVLKKEVRSNNAVIQFKNTYKLKPSILSMRKFYQWVYIAKPVKMDNSEISYVLTLRSKPDGSEKIKCYYVSVEMLKYNSDEQRLEWCMATTSDAGGNLPKFLQKWGIDKAIVEDVPSFLQYINY</sequence>